<evidence type="ECO:0000256" key="12">
    <source>
        <dbReference type="PROSITE-ProRule" id="PRU00339"/>
    </source>
</evidence>
<dbReference type="InterPro" id="IPR028061">
    <property type="entry name" value="Fis1_TPR_C"/>
</dbReference>
<dbReference type="GO" id="GO:0005778">
    <property type="term" value="C:peroxisomal membrane"/>
    <property type="evidence" value="ECO:0007669"/>
    <property type="project" value="UniProtKB-SubCell"/>
</dbReference>
<dbReference type="PROSITE" id="PS50005">
    <property type="entry name" value="TPR"/>
    <property type="match status" value="1"/>
</dbReference>
<comment type="subcellular location">
    <subcellularLocation>
        <location evidence="2">Mitochondrion outer membrane</location>
        <topology evidence="2">Single-pass membrane protein</topology>
    </subcellularLocation>
    <subcellularLocation>
        <location evidence="1">Peroxisome membrane</location>
        <topology evidence="1">Single-pass membrane protein</topology>
    </subcellularLocation>
</comment>
<reference evidence="14" key="1">
    <citation type="journal article" date="2014" name="Insect Biochem. Mol. Biol.">
        <title>An insight into the sialome of the frog biting fly, Corethrella appendiculata.</title>
        <authorList>
            <person name="Ribeiro J.M.C."/>
            <person name="Chagas A.C."/>
            <person name="Pham V.M."/>
            <person name="Lounibos L.P."/>
            <person name="Calvo E."/>
        </authorList>
    </citation>
    <scope>NUCLEOTIDE SEQUENCE</scope>
    <source>
        <tissue evidence="14">Salivary glands</tissue>
    </source>
</reference>
<feature type="transmembrane region" description="Helical" evidence="13">
    <location>
        <begin position="124"/>
        <end position="145"/>
    </location>
</feature>
<keyword evidence="12" id="KW-0802">TPR repeat</keyword>
<dbReference type="PIRSF" id="PIRSF008835">
    <property type="entry name" value="TPR_repeat_11_Fis1"/>
    <property type="match status" value="1"/>
</dbReference>
<dbReference type="CDD" id="cd12212">
    <property type="entry name" value="Fis1"/>
    <property type="match status" value="1"/>
</dbReference>
<keyword evidence="4 13" id="KW-0812">Transmembrane</keyword>
<keyword evidence="8 11" id="KW-0496">Mitochondrion</keyword>
<dbReference type="EMBL" id="GANO01002725">
    <property type="protein sequence ID" value="JAB57146.1"/>
    <property type="molecule type" value="mRNA"/>
</dbReference>
<dbReference type="GO" id="GO:0005741">
    <property type="term" value="C:mitochondrial outer membrane"/>
    <property type="evidence" value="ECO:0007669"/>
    <property type="project" value="UniProtKB-SubCell"/>
</dbReference>
<evidence type="ECO:0000256" key="5">
    <source>
        <dbReference type="ARBA" id="ARBA00022703"/>
    </source>
</evidence>
<keyword evidence="9 11" id="KW-0472">Membrane</keyword>
<proteinExistence type="evidence at transcript level"/>
<dbReference type="PANTHER" id="PTHR13247:SF0">
    <property type="entry name" value="MITOCHONDRIAL FISSION 1 PROTEIN"/>
    <property type="match status" value="1"/>
</dbReference>
<feature type="repeat" description="TPR" evidence="12">
    <location>
        <begin position="70"/>
        <end position="103"/>
    </location>
</feature>
<accession>U5ETL5</accession>
<sequence length="148" mass="16805">MDEILNETVTDSDLKKFEKNYNREKSEGNITFGTQFEYAWCLVRSNYSSDMKSGITLLEDLCIRHPDGKRDYIYYLAIGYTRLKQYSTAQKYVNAFLEIEPNNQQVIGLEEHIKKQIDRDMIKGAAYGAGAALVVGGILSIAFGLSKK</sequence>
<evidence type="ECO:0000256" key="9">
    <source>
        <dbReference type="ARBA" id="ARBA00023136"/>
    </source>
</evidence>
<dbReference type="GO" id="GO:0000266">
    <property type="term" value="P:mitochondrial fission"/>
    <property type="evidence" value="ECO:0007669"/>
    <property type="project" value="UniProtKB-UniRule"/>
</dbReference>
<keyword evidence="5" id="KW-0053">Apoptosis</keyword>
<comment type="similarity">
    <text evidence="3 11">Belongs to the FIS1 family.</text>
</comment>
<dbReference type="InterPro" id="IPR033745">
    <property type="entry name" value="Fis1_cytosol"/>
</dbReference>
<evidence type="ECO:0000256" key="8">
    <source>
        <dbReference type="ARBA" id="ARBA00023128"/>
    </source>
</evidence>
<dbReference type="FunFam" id="1.25.40.10:FF:000147">
    <property type="entry name" value="Mitochondrial fission 1 protein"/>
    <property type="match status" value="1"/>
</dbReference>
<evidence type="ECO:0000256" key="7">
    <source>
        <dbReference type="ARBA" id="ARBA00022989"/>
    </source>
</evidence>
<dbReference type="InterPro" id="IPR019734">
    <property type="entry name" value="TPR_rpt"/>
</dbReference>
<evidence type="ECO:0000256" key="4">
    <source>
        <dbReference type="ARBA" id="ARBA00022692"/>
    </source>
</evidence>
<evidence type="ECO:0000256" key="6">
    <source>
        <dbReference type="ARBA" id="ARBA00022787"/>
    </source>
</evidence>
<evidence type="ECO:0000256" key="11">
    <source>
        <dbReference type="PIRNR" id="PIRNR008835"/>
    </source>
</evidence>
<dbReference type="Gene3D" id="1.25.40.10">
    <property type="entry name" value="Tetratricopeptide repeat domain"/>
    <property type="match status" value="1"/>
</dbReference>
<comment type="domain">
    <text evidence="11">The C-terminus is required for mitochondrial localization, while the N-terminus is necessary for mitochondrial fission.</text>
</comment>
<keyword evidence="10" id="KW-0576">Peroxisome</keyword>
<evidence type="ECO:0000256" key="3">
    <source>
        <dbReference type="ARBA" id="ARBA00008937"/>
    </source>
</evidence>
<name>U5ETL5_9DIPT</name>
<protein>
    <recommendedName>
        <fullName evidence="11">Mitochondrial fission 1 protein</fullName>
    </recommendedName>
</protein>
<evidence type="ECO:0000256" key="1">
    <source>
        <dbReference type="ARBA" id="ARBA00004549"/>
    </source>
</evidence>
<dbReference type="GO" id="GO:0000422">
    <property type="term" value="P:autophagy of mitochondrion"/>
    <property type="evidence" value="ECO:0007669"/>
    <property type="project" value="TreeGrafter"/>
</dbReference>
<keyword evidence="7 13" id="KW-1133">Transmembrane helix</keyword>
<evidence type="ECO:0000256" key="13">
    <source>
        <dbReference type="SAM" id="Phobius"/>
    </source>
</evidence>
<dbReference type="InterPro" id="IPR016543">
    <property type="entry name" value="Fis1"/>
</dbReference>
<evidence type="ECO:0000313" key="14">
    <source>
        <dbReference type="EMBL" id="JAB57146.1"/>
    </source>
</evidence>
<dbReference type="GO" id="GO:0043653">
    <property type="term" value="P:mitochondrial fragmentation involved in apoptotic process"/>
    <property type="evidence" value="ECO:0007669"/>
    <property type="project" value="TreeGrafter"/>
</dbReference>
<dbReference type="AlphaFoldDB" id="U5ETL5"/>
<dbReference type="InterPro" id="IPR011990">
    <property type="entry name" value="TPR-like_helical_dom_sf"/>
</dbReference>
<comment type="function">
    <text evidence="11">Involved in the fragmentation of the mitochondrial network and its perinuclear clustering.</text>
</comment>
<evidence type="ECO:0000256" key="2">
    <source>
        <dbReference type="ARBA" id="ARBA00004572"/>
    </source>
</evidence>
<keyword evidence="6 11" id="KW-1000">Mitochondrion outer membrane</keyword>
<dbReference type="InterPro" id="IPR028058">
    <property type="entry name" value="Fis1_TPR_N"/>
</dbReference>
<organism evidence="14">
    <name type="scientific">Corethrella appendiculata</name>
    <dbReference type="NCBI Taxonomy" id="1370023"/>
    <lineage>
        <taxon>Eukaryota</taxon>
        <taxon>Metazoa</taxon>
        <taxon>Ecdysozoa</taxon>
        <taxon>Arthropoda</taxon>
        <taxon>Hexapoda</taxon>
        <taxon>Insecta</taxon>
        <taxon>Pterygota</taxon>
        <taxon>Neoptera</taxon>
        <taxon>Endopterygota</taxon>
        <taxon>Diptera</taxon>
        <taxon>Nematocera</taxon>
        <taxon>Culicoidea</taxon>
        <taxon>Chaoboridae</taxon>
        <taxon>Corethrella</taxon>
    </lineage>
</organism>
<evidence type="ECO:0000256" key="10">
    <source>
        <dbReference type="ARBA" id="ARBA00023140"/>
    </source>
</evidence>
<dbReference type="SUPFAM" id="SSF48452">
    <property type="entry name" value="TPR-like"/>
    <property type="match status" value="1"/>
</dbReference>
<dbReference type="GO" id="GO:0016559">
    <property type="term" value="P:peroxisome fission"/>
    <property type="evidence" value="ECO:0007669"/>
    <property type="project" value="TreeGrafter"/>
</dbReference>
<dbReference type="PANTHER" id="PTHR13247">
    <property type="entry name" value="TETRATRICOPEPTIDE REPEAT PROTEIN 11 TPR REPEAT PROTEIN 11"/>
    <property type="match status" value="1"/>
</dbReference>
<dbReference type="Pfam" id="PF14852">
    <property type="entry name" value="Fis1_TPR_N"/>
    <property type="match status" value="1"/>
</dbReference>
<dbReference type="Pfam" id="PF14853">
    <property type="entry name" value="Fis1_TPR_C"/>
    <property type="match status" value="1"/>
</dbReference>